<gene>
    <name evidence="2" type="ORF">E3C22_20625</name>
</gene>
<dbReference type="OrthoDB" id="9797456at2"/>
<dbReference type="InterPro" id="IPR053144">
    <property type="entry name" value="Acetyltransferase_Butenolide"/>
</dbReference>
<reference evidence="2 3" key="1">
    <citation type="submission" date="2019-03" db="EMBL/GenBank/DDBJ databases">
        <title>Jiella endophytica sp. nov., a novel endophytic bacterium isolated from root of Ficus microcarpa Linn. f.</title>
        <authorList>
            <person name="Tuo L."/>
        </authorList>
    </citation>
    <scope>NUCLEOTIDE SEQUENCE [LARGE SCALE GENOMIC DNA]</scope>
    <source>
        <strain evidence="2 3">CBS5Q-3</strain>
    </source>
</reference>
<protein>
    <submittedName>
        <fullName evidence="2">N-acetyltransferase</fullName>
    </submittedName>
</protein>
<dbReference type="PANTHER" id="PTHR43233">
    <property type="entry name" value="FAMILY N-ACETYLTRANSFERASE, PUTATIVE (AFU_ORTHOLOGUE AFUA_6G03350)-RELATED"/>
    <property type="match status" value="1"/>
</dbReference>
<dbReference type="GO" id="GO:0016747">
    <property type="term" value="F:acyltransferase activity, transferring groups other than amino-acyl groups"/>
    <property type="evidence" value="ECO:0007669"/>
    <property type="project" value="InterPro"/>
</dbReference>
<keyword evidence="2" id="KW-0808">Transferase</keyword>
<dbReference type="CDD" id="cd04301">
    <property type="entry name" value="NAT_SF"/>
    <property type="match status" value="1"/>
</dbReference>
<dbReference type="Pfam" id="PF13508">
    <property type="entry name" value="Acetyltransf_7"/>
    <property type="match status" value="1"/>
</dbReference>
<dbReference type="InterPro" id="IPR016181">
    <property type="entry name" value="Acyl_CoA_acyltransferase"/>
</dbReference>
<dbReference type="SUPFAM" id="SSF55729">
    <property type="entry name" value="Acyl-CoA N-acyltransferases (Nat)"/>
    <property type="match status" value="1"/>
</dbReference>
<keyword evidence="3" id="KW-1185">Reference proteome</keyword>
<feature type="domain" description="N-acetyltransferase" evidence="1">
    <location>
        <begin position="1"/>
        <end position="137"/>
    </location>
</feature>
<evidence type="ECO:0000313" key="3">
    <source>
        <dbReference type="Proteomes" id="UP000298179"/>
    </source>
</evidence>
<dbReference type="Proteomes" id="UP000298179">
    <property type="component" value="Unassembled WGS sequence"/>
</dbReference>
<dbReference type="EMBL" id="SOZD01000007">
    <property type="protein sequence ID" value="TFF19206.1"/>
    <property type="molecule type" value="Genomic_DNA"/>
</dbReference>
<dbReference type="InterPro" id="IPR000182">
    <property type="entry name" value="GNAT_dom"/>
</dbReference>
<sequence>MAEETPTLDDYRWLRKVSGLSEKSEEAARIALPNTLHSVVVRQDGRAVGMGRVVGDGGCHMQIVDMAVEPKHQGRGIGKAIFSALEAWLQRTVPDTAYVSLIADGDARHLYAKFGFEPVMPASIGMARFYRGDPAKR</sequence>
<name>A0A4Y8RCK8_9HYPH</name>
<accession>A0A4Y8RCK8</accession>
<dbReference type="Gene3D" id="3.40.630.30">
    <property type="match status" value="1"/>
</dbReference>
<evidence type="ECO:0000259" key="1">
    <source>
        <dbReference type="PROSITE" id="PS51186"/>
    </source>
</evidence>
<comment type="caution">
    <text evidence="2">The sequence shown here is derived from an EMBL/GenBank/DDBJ whole genome shotgun (WGS) entry which is preliminary data.</text>
</comment>
<organism evidence="2 3">
    <name type="scientific">Jiella endophytica</name>
    <dbReference type="NCBI Taxonomy" id="2558362"/>
    <lineage>
        <taxon>Bacteria</taxon>
        <taxon>Pseudomonadati</taxon>
        <taxon>Pseudomonadota</taxon>
        <taxon>Alphaproteobacteria</taxon>
        <taxon>Hyphomicrobiales</taxon>
        <taxon>Aurantimonadaceae</taxon>
        <taxon>Jiella</taxon>
    </lineage>
</organism>
<proteinExistence type="predicted"/>
<dbReference type="PROSITE" id="PS51186">
    <property type="entry name" value="GNAT"/>
    <property type="match status" value="1"/>
</dbReference>
<dbReference type="PANTHER" id="PTHR43233:SF1">
    <property type="entry name" value="FAMILY N-ACETYLTRANSFERASE, PUTATIVE (AFU_ORTHOLOGUE AFUA_6G03350)-RELATED"/>
    <property type="match status" value="1"/>
</dbReference>
<evidence type="ECO:0000313" key="2">
    <source>
        <dbReference type="EMBL" id="TFF19206.1"/>
    </source>
</evidence>
<dbReference type="AlphaFoldDB" id="A0A4Y8RCK8"/>